<dbReference type="GO" id="GO:0008664">
    <property type="term" value="F:RNA 2',3'-cyclic 3'-phosphodiesterase activity"/>
    <property type="evidence" value="ECO:0007669"/>
    <property type="project" value="UniProtKB-EC"/>
</dbReference>
<comment type="similarity">
    <text evidence="2">Belongs to the 2H phosphoesterase superfamily. ThpR family.</text>
</comment>
<dbReference type="GO" id="GO:0004113">
    <property type="term" value="F:2',3'-cyclic-nucleotide 3'-phosphodiesterase activity"/>
    <property type="evidence" value="ECO:0007669"/>
    <property type="project" value="InterPro"/>
</dbReference>
<dbReference type="InterPro" id="IPR009097">
    <property type="entry name" value="Cyclic_Pdiesterase"/>
</dbReference>
<dbReference type="EMBL" id="VWSF01000003">
    <property type="protein sequence ID" value="KAA5548241.1"/>
    <property type="molecule type" value="Genomic_DNA"/>
</dbReference>
<proteinExistence type="inferred from homology"/>
<dbReference type="RefSeq" id="WP_150087373.1">
    <property type="nucleotide sequence ID" value="NZ_VWSF01000003.1"/>
</dbReference>
<sequence length="181" mass="20285">MRLFIAAPLPENVLTALQTQQALYAQDGVRLVPAANLHLTLHFLGETPAALLPTLSQTLENIAAELPAFTLTFKEIAPGPKPKSPRLIWARFHQHPAFTQLARIIQEKLNSSSDHPGEYIPHITIARLKKDLTQRLALPTIQNINFPEYLVSSFCIWQSELASPHPRYNIVKEFALQPAND</sequence>
<protein>
    <recommendedName>
        <fullName evidence="2">RNA 2',3'-cyclic phosphodiesterase</fullName>
        <shortName evidence="2">RNA 2',3'-CPDase</shortName>
        <ecNumber evidence="2">3.1.4.58</ecNumber>
    </recommendedName>
</protein>
<name>A0A5M6DL35_9BACT</name>
<keyword evidence="4" id="KW-1185">Reference proteome</keyword>
<feature type="short sequence motif" description="HXTX 1" evidence="2">
    <location>
        <begin position="38"/>
        <end position="41"/>
    </location>
</feature>
<dbReference type="AlphaFoldDB" id="A0A5M6DL35"/>
<dbReference type="Gene3D" id="3.90.1140.10">
    <property type="entry name" value="Cyclic phosphodiesterase"/>
    <property type="match status" value="1"/>
</dbReference>
<dbReference type="PANTHER" id="PTHR35561">
    <property type="entry name" value="RNA 2',3'-CYCLIC PHOSPHODIESTERASE"/>
    <property type="match status" value="1"/>
</dbReference>
<feature type="short sequence motif" description="HXTX 2" evidence="2">
    <location>
        <begin position="122"/>
        <end position="125"/>
    </location>
</feature>
<dbReference type="NCBIfam" id="TIGR02258">
    <property type="entry name" value="2_5_ligase"/>
    <property type="match status" value="1"/>
</dbReference>
<feature type="active site" description="Proton acceptor" evidence="2">
    <location>
        <position position="122"/>
    </location>
</feature>
<comment type="catalytic activity">
    <reaction evidence="2">
        <text>a 3'-end 2',3'-cyclophospho-ribonucleotide-RNA + H2O = a 3'-end 2'-phospho-ribonucleotide-RNA + H(+)</text>
        <dbReference type="Rhea" id="RHEA:11828"/>
        <dbReference type="Rhea" id="RHEA-COMP:10464"/>
        <dbReference type="Rhea" id="RHEA-COMP:17353"/>
        <dbReference type="ChEBI" id="CHEBI:15377"/>
        <dbReference type="ChEBI" id="CHEBI:15378"/>
        <dbReference type="ChEBI" id="CHEBI:83064"/>
        <dbReference type="ChEBI" id="CHEBI:173113"/>
        <dbReference type="EC" id="3.1.4.58"/>
    </reaction>
</comment>
<evidence type="ECO:0000256" key="2">
    <source>
        <dbReference type="HAMAP-Rule" id="MF_01940"/>
    </source>
</evidence>
<evidence type="ECO:0000313" key="4">
    <source>
        <dbReference type="Proteomes" id="UP000323426"/>
    </source>
</evidence>
<dbReference type="InterPro" id="IPR004175">
    <property type="entry name" value="RNA_CPDase"/>
</dbReference>
<dbReference type="SUPFAM" id="SSF55144">
    <property type="entry name" value="LigT-like"/>
    <property type="match status" value="1"/>
</dbReference>
<evidence type="ECO:0000313" key="3">
    <source>
        <dbReference type="EMBL" id="KAA5548241.1"/>
    </source>
</evidence>
<accession>A0A5M6DL35</accession>
<dbReference type="Proteomes" id="UP000323426">
    <property type="component" value="Unassembled WGS sequence"/>
</dbReference>
<dbReference type="HAMAP" id="MF_01940">
    <property type="entry name" value="RNA_CPDase"/>
    <property type="match status" value="1"/>
</dbReference>
<organism evidence="3 4">
    <name type="scientific">Adhaeribacter rhizoryzae</name>
    <dbReference type="NCBI Taxonomy" id="2607907"/>
    <lineage>
        <taxon>Bacteria</taxon>
        <taxon>Pseudomonadati</taxon>
        <taxon>Bacteroidota</taxon>
        <taxon>Cytophagia</taxon>
        <taxon>Cytophagales</taxon>
        <taxon>Hymenobacteraceae</taxon>
        <taxon>Adhaeribacter</taxon>
    </lineage>
</organism>
<dbReference type="PANTHER" id="PTHR35561:SF1">
    <property type="entry name" value="RNA 2',3'-CYCLIC PHOSPHODIESTERASE"/>
    <property type="match status" value="1"/>
</dbReference>
<comment type="caution">
    <text evidence="3">The sequence shown here is derived from an EMBL/GenBank/DDBJ whole genome shotgun (WGS) entry which is preliminary data.</text>
</comment>
<dbReference type="EC" id="3.1.4.58" evidence="2"/>
<reference evidence="3 4" key="1">
    <citation type="submission" date="2019-09" db="EMBL/GenBank/DDBJ databases">
        <title>Genome sequence and assembly of Adhaeribacter sp.</title>
        <authorList>
            <person name="Chhetri G."/>
        </authorList>
    </citation>
    <scope>NUCLEOTIDE SEQUENCE [LARGE SCALE GENOMIC DNA]</scope>
    <source>
        <strain evidence="3 4">DK36</strain>
    </source>
</reference>
<evidence type="ECO:0000256" key="1">
    <source>
        <dbReference type="ARBA" id="ARBA00022801"/>
    </source>
</evidence>
<gene>
    <name evidence="3" type="primary">thpR</name>
    <name evidence="3" type="ORF">F0145_05800</name>
</gene>
<feature type="active site" description="Proton donor" evidence="2">
    <location>
        <position position="38"/>
    </location>
</feature>
<comment type="function">
    <text evidence="2">Hydrolyzes RNA 2',3'-cyclic phosphodiester to an RNA 2'-phosphomonoester.</text>
</comment>
<dbReference type="Pfam" id="PF13563">
    <property type="entry name" value="2_5_RNA_ligase2"/>
    <property type="match status" value="1"/>
</dbReference>
<keyword evidence="1 2" id="KW-0378">Hydrolase</keyword>